<name>A0A1F5LY08_PENAI</name>
<accession>A0A1F5LY08</accession>
<gene>
    <name evidence="2" type="ORF">PENARI_c001G05224</name>
</gene>
<dbReference type="OrthoDB" id="5334244at2759"/>
<evidence type="ECO:0000313" key="2">
    <source>
        <dbReference type="EMBL" id="OGE58043.1"/>
    </source>
</evidence>
<dbReference type="GeneID" id="34571272"/>
<evidence type="ECO:0000256" key="1">
    <source>
        <dbReference type="SAM" id="MobiDB-lite"/>
    </source>
</evidence>
<dbReference type="AlphaFoldDB" id="A0A1F5LY08"/>
<keyword evidence="3" id="KW-1185">Reference proteome</keyword>
<comment type="caution">
    <text evidence="2">The sequence shown here is derived from an EMBL/GenBank/DDBJ whole genome shotgun (WGS) entry which is preliminary data.</text>
</comment>
<dbReference type="RefSeq" id="XP_022493466.1">
    <property type="nucleotide sequence ID" value="XM_022626538.1"/>
</dbReference>
<organism evidence="2 3">
    <name type="scientific">Penicillium arizonense</name>
    <dbReference type="NCBI Taxonomy" id="1835702"/>
    <lineage>
        <taxon>Eukaryota</taxon>
        <taxon>Fungi</taxon>
        <taxon>Dikarya</taxon>
        <taxon>Ascomycota</taxon>
        <taxon>Pezizomycotina</taxon>
        <taxon>Eurotiomycetes</taxon>
        <taxon>Eurotiomycetidae</taxon>
        <taxon>Eurotiales</taxon>
        <taxon>Aspergillaceae</taxon>
        <taxon>Penicillium</taxon>
    </lineage>
</organism>
<feature type="compositionally biased region" description="Polar residues" evidence="1">
    <location>
        <begin position="71"/>
        <end position="84"/>
    </location>
</feature>
<protein>
    <submittedName>
        <fullName evidence="2">Uncharacterized protein</fullName>
    </submittedName>
</protein>
<reference evidence="2 3" key="1">
    <citation type="journal article" date="2016" name="Sci. Rep.">
        <title>Penicillium arizonense, a new, genome sequenced fungal species, reveals a high chemical diversity in secreted metabolites.</title>
        <authorList>
            <person name="Grijseels S."/>
            <person name="Nielsen J.C."/>
            <person name="Randelovic M."/>
            <person name="Nielsen J."/>
            <person name="Nielsen K.F."/>
            <person name="Workman M."/>
            <person name="Frisvad J.C."/>
        </authorList>
    </citation>
    <scope>NUCLEOTIDE SEQUENCE [LARGE SCALE GENOMIC DNA]</scope>
    <source>
        <strain evidence="2 3">CBS 141311</strain>
    </source>
</reference>
<dbReference type="STRING" id="1835702.A0A1F5LY08"/>
<sequence>MATFMRLRGNLQPRTSLLRLNQIISSSVARPTTQIQTQIQNRSYAQKQDKAPPPSSQDQAKPSPNHPIPSNKAQPTLNDGNQSPIADDEGNLKDDLPEDVKRHNEEVEDRYDRPYNHMGDKGSPENNFEN</sequence>
<evidence type="ECO:0000313" key="3">
    <source>
        <dbReference type="Proteomes" id="UP000177622"/>
    </source>
</evidence>
<dbReference type="EMBL" id="LXJU01000001">
    <property type="protein sequence ID" value="OGE58043.1"/>
    <property type="molecule type" value="Genomic_DNA"/>
</dbReference>
<feature type="region of interest" description="Disordered" evidence="1">
    <location>
        <begin position="27"/>
        <end position="130"/>
    </location>
</feature>
<feature type="compositionally biased region" description="Polar residues" evidence="1">
    <location>
        <begin position="27"/>
        <end position="46"/>
    </location>
</feature>
<proteinExistence type="predicted"/>
<feature type="compositionally biased region" description="Basic and acidic residues" evidence="1">
    <location>
        <begin position="90"/>
        <end position="123"/>
    </location>
</feature>
<dbReference type="Proteomes" id="UP000177622">
    <property type="component" value="Unassembled WGS sequence"/>
</dbReference>